<dbReference type="NCBIfam" id="NF041077">
    <property type="entry name" value="tRNAmeth_TrmJ_Sulfolob"/>
    <property type="match status" value="1"/>
</dbReference>
<protein>
    <submittedName>
        <fullName evidence="6">RNA methyltransferase</fullName>
    </submittedName>
</protein>
<dbReference type="GO" id="GO:0005829">
    <property type="term" value="C:cytosol"/>
    <property type="evidence" value="ECO:0007669"/>
    <property type="project" value="TreeGrafter"/>
</dbReference>
<dbReference type="InterPro" id="IPR001537">
    <property type="entry name" value="SpoU_MeTrfase"/>
</dbReference>
<comment type="caution">
    <text evidence="6">The sequence shown here is derived from an EMBL/GenBank/DDBJ whole genome shotgun (WGS) entry which is preliminary data.</text>
</comment>
<dbReference type="SUPFAM" id="SSF75217">
    <property type="entry name" value="alpha/beta knot"/>
    <property type="match status" value="1"/>
</dbReference>
<dbReference type="RefSeq" id="WP_048100051.1">
    <property type="nucleotide sequence ID" value="NZ_JFZT01000047.1"/>
</dbReference>
<reference evidence="6 7" key="1">
    <citation type="submission" date="2014-03" db="EMBL/GenBank/DDBJ databases">
        <title>Draft genome sequence of the novel thermoacidophilic archaea Acidianus copahuensis ALE1 strain, isolated from Copahue volcanic area in Neuquen Argentina.</title>
        <authorList>
            <person name="Urbieta M.S."/>
            <person name="Rascovan N."/>
            <person name="Castro C."/>
            <person name="Revale S."/>
            <person name="Giaveno M.A."/>
            <person name="Vazquez M.P."/>
            <person name="Donati E.R."/>
        </authorList>
    </citation>
    <scope>NUCLEOTIDE SEQUENCE [LARGE SCALE GENOMIC DNA]</scope>
    <source>
        <strain evidence="6 7">ALE1</strain>
    </source>
</reference>
<comment type="similarity">
    <text evidence="1">Belongs to the class IV-like SAM-binding methyltransferase superfamily. RNA methyltransferase TrmH family.</text>
</comment>
<dbReference type="InterPro" id="IPR029028">
    <property type="entry name" value="Alpha/beta_knot_MTases"/>
</dbReference>
<dbReference type="Gene3D" id="3.40.1280.10">
    <property type="match status" value="1"/>
</dbReference>
<evidence type="ECO:0000259" key="5">
    <source>
        <dbReference type="Pfam" id="PF00588"/>
    </source>
</evidence>
<evidence type="ECO:0000256" key="2">
    <source>
        <dbReference type="ARBA" id="ARBA00022603"/>
    </source>
</evidence>
<dbReference type="STRING" id="1160895.CM19_09205"/>
<dbReference type="GO" id="GO:0003723">
    <property type="term" value="F:RNA binding"/>
    <property type="evidence" value="ECO:0007669"/>
    <property type="project" value="InterPro"/>
</dbReference>
<name>A0A031LMI1_9CREN</name>
<dbReference type="OrthoDB" id="372184at2157"/>
<keyword evidence="4" id="KW-0949">S-adenosyl-L-methionine</keyword>
<dbReference type="Pfam" id="PF00588">
    <property type="entry name" value="SpoU_methylase"/>
    <property type="match status" value="1"/>
</dbReference>
<feature type="domain" description="tRNA/rRNA methyltransferase SpoU type" evidence="5">
    <location>
        <begin position="2"/>
        <end position="148"/>
    </location>
</feature>
<dbReference type="GO" id="GO:0008173">
    <property type="term" value="F:RNA methyltransferase activity"/>
    <property type="evidence" value="ECO:0007669"/>
    <property type="project" value="InterPro"/>
</dbReference>
<dbReference type="PANTHER" id="PTHR42786">
    <property type="entry name" value="TRNA/RRNA METHYLTRANSFERASE"/>
    <property type="match status" value="1"/>
</dbReference>
<dbReference type="AlphaFoldDB" id="A0A031LMI1"/>
<dbReference type="EMBL" id="JFZT01000047">
    <property type="protein sequence ID" value="EZQ03886.1"/>
    <property type="molecule type" value="Genomic_DNA"/>
</dbReference>
<dbReference type="CDD" id="cd18093">
    <property type="entry name" value="SpoU-like_TrmJ"/>
    <property type="match status" value="1"/>
</dbReference>
<dbReference type="InterPro" id="IPR029026">
    <property type="entry name" value="tRNA_m1G_MTases_N"/>
</dbReference>
<proteinExistence type="inferred from homology"/>
<dbReference type="InterPro" id="IPR053648">
    <property type="entry name" value="tRNA_Cytidine-2'-O-MTase"/>
</dbReference>
<evidence type="ECO:0000256" key="1">
    <source>
        <dbReference type="ARBA" id="ARBA00007228"/>
    </source>
</evidence>
<evidence type="ECO:0000313" key="6">
    <source>
        <dbReference type="EMBL" id="EZQ03886.1"/>
    </source>
</evidence>
<keyword evidence="3 6" id="KW-0808">Transferase</keyword>
<dbReference type="InterPro" id="IPR004384">
    <property type="entry name" value="RNA_MeTrfase_TrmJ/LasT"/>
</dbReference>
<evidence type="ECO:0000256" key="3">
    <source>
        <dbReference type="ARBA" id="ARBA00022679"/>
    </source>
</evidence>
<dbReference type="PANTHER" id="PTHR42786:SF2">
    <property type="entry name" value="TRNA (CYTIDINE_URIDINE-2'-O-)-METHYLTRANSFERASE TRMJ"/>
    <property type="match status" value="1"/>
</dbReference>
<dbReference type="GO" id="GO:0002128">
    <property type="term" value="P:tRNA nucleoside ribose methylation"/>
    <property type="evidence" value="ECO:0007669"/>
    <property type="project" value="TreeGrafter"/>
</dbReference>
<evidence type="ECO:0000256" key="4">
    <source>
        <dbReference type="ARBA" id="ARBA00022691"/>
    </source>
</evidence>
<gene>
    <name evidence="6" type="ORF">CM19_09205</name>
</gene>
<keyword evidence="7" id="KW-1185">Reference proteome</keyword>
<sequence>MIRVVLVEPEGEYNVGFIARLCKNYEIDELYIVNPRCDVKKAIPFSAKGSDILDKAVIVSSYIEAIQDIDLKIATSSIANNEGDMLRKSIKPWEIDIDDNKKIAIIFGRESVGLTRQEIYAADFLVFIPASEKYPTLNLSHAVSIILYEIWKKRKETKNQNIVAVSPEPLRFIGEYSEKIFRQISRSNSDYPMFVAVKRSLLQGVRDNEEAWAIVRFLRKVYMKLLHQNE</sequence>
<dbReference type="Proteomes" id="UP000024332">
    <property type="component" value="Unassembled WGS sequence"/>
</dbReference>
<accession>A0A031LMI1</accession>
<evidence type="ECO:0000313" key="7">
    <source>
        <dbReference type="Proteomes" id="UP000024332"/>
    </source>
</evidence>
<organism evidence="6 7">
    <name type="scientific">Candidatus Acidianus copahuensis</name>
    <dbReference type="NCBI Taxonomy" id="1160895"/>
    <lineage>
        <taxon>Archaea</taxon>
        <taxon>Thermoproteota</taxon>
        <taxon>Thermoprotei</taxon>
        <taxon>Sulfolobales</taxon>
        <taxon>Sulfolobaceae</taxon>
        <taxon>Acidianus</taxon>
    </lineage>
</organism>
<keyword evidence="2 6" id="KW-0489">Methyltransferase</keyword>
<dbReference type="PIRSF" id="PIRSF004808">
    <property type="entry name" value="LasT"/>
    <property type="match status" value="1"/>
</dbReference>